<accession>A0A0F9ARU8</accession>
<reference evidence="1" key="1">
    <citation type="journal article" date="2015" name="Nature">
        <title>Complex archaea that bridge the gap between prokaryotes and eukaryotes.</title>
        <authorList>
            <person name="Spang A."/>
            <person name="Saw J.H."/>
            <person name="Jorgensen S.L."/>
            <person name="Zaremba-Niedzwiedzka K."/>
            <person name="Martijn J."/>
            <person name="Lind A.E."/>
            <person name="van Eijk R."/>
            <person name="Schleper C."/>
            <person name="Guy L."/>
            <person name="Ettema T.J."/>
        </authorList>
    </citation>
    <scope>NUCLEOTIDE SEQUENCE</scope>
</reference>
<evidence type="ECO:0000313" key="1">
    <source>
        <dbReference type="EMBL" id="KKL12170.1"/>
    </source>
</evidence>
<sequence length="114" mass="13326">MNLYYERRSSDDVWGDLAPEEQVDFWLERKFAGELDSCFKEIKKVFGHRVMQGIITAGAWVDKPGMHKEARAFDLDGIVWKDGKWKATGFRDIKNRRIYLVIQAICMKHFGTVL</sequence>
<proteinExistence type="predicted"/>
<name>A0A0F9ARU8_9ZZZZ</name>
<dbReference type="AlphaFoldDB" id="A0A0F9ARU8"/>
<organism evidence="1">
    <name type="scientific">marine sediment metagenome</name>
    <dbReference type="NCBI Taxonomy" id="412755"/>
    <lineage>
        <taxon>unclassified sequences</taxon>
        <taxon>metagenomes</taxon>
        <taxon>ecological metagenomes</taxon>
    </lineage>
</organism>
<comment type="caution">
    <text evidence="1">The sequence shown here is derived from an EMBL/GenBank/DDBJ whole genome shotgun (WGS) entry which is preliminary data.</text>
</comment>
<feature type="non-terminal residue" evidence="1">
    <location>
        <position position="114"/>
    </location>
</feature>
<dbReference type="EMBL" id="LAZR01041368">
    <property type="protein sequence ID" value="KKL12170.1"/>
    <property type="molecule type" value="Genomic_DNA"/>
</dbReference>
<protein>
    <submittedName>
        <fullName evidence="1">Uncharacterized protein</fullName>
    </submittedName>
</protein>
<gene>
    <name evidence="1" type="ORF">LCGC14_2538480</name>
</gene>